<evidence type="ECO:0000259" key="1">
    <source>
        <dbReference type="Pfam" id="PF09012"/>
    </source>
</evidence>
<dbReference type="Gene3D" id="1.10.10.10">
    <property type="entry name" value="Winged helix-like DNA-binding domain superfamily/Winged helix DNA-binding domain"/>
    <property type="match status" value="1"/>
</dbReference>
<dbReference type="InterPro" id="IPR036390">
    <property type="entry name" value="WH_DNA-bd_sf"/>
</dbReference>
<dbReference type="InterPro" id="IPR036388">
    <property type="entry name" value="WH-like_DNA-bd_sf"/>
</dbReference>
<gene>
    <name evidence="2" type="ORF">ACFP1Z_11895</name>
</gene>
<name>A0ABW0YW97_9ACTN</name>
<evidence type="ECO:0000313" key="3">
    <source>
        <dbReference type="Proteomes" id="UP001596083"/>
    </source>
</evidence>
<protein>
    <submittedName>
        <fullName evidence="2">FeoC-like transcriptional regulator</fullName>
    </submittedName>
</protein>
<evidence type="ECO:0000313" key="2">
    <source>
        <dbReference type="EMBL" id="MFC5720869.1"/>
    </source>
</evidence>
<dbReference type="Proteomes" id="UP001596083">
    <property type="component" value="Unassembled WGS sequence"/>
</dbReference>
<proteinExistence type="predicted"/>
<comment type="caution">
    <text evidence="2">The sequence shown here is derived from an EMBL/GenBank/DDBJ whole genome shotgun (WGS) entry which is preliminary data.</text>
</comment>
<dbReference type="SUPFAM" id="SSF46785">
    <property type="entry name" value="Winged helix' DNA-binding domain"/>
    <property type="match status" value="1"/>
</dbReference>
<dbReference type="InterPro" id="IPR015102">
    <property type="entry name" value="Tscrpt_reg_HTH_FeoC"/>
</dbReference>
<dbReference type="RefSeq" id="WP_390316056.1">
    <property type="nucleotide sequence ID" value="NZ_JBHSPB010000006.1"/>
</dbReference>
<dbReference type="EMBL" id="JBHSPB010000006">
    <property type="protein sequence ID" value="MFC5720869.1"/>
    <property type="molecule type" value="Genomic_DNA"/>
</dbReference>
<sequence>MSASVSPLRHILRLVQETRGSLRLEELAERAGVAPDEAASMVDYWVARGVLTREEVGGGCPAAGCGGCALKTSCAPSGRAGGGGIAPVLYAIRPARPADGGAGQRVG</sequence>
<organism evidence="2 3">
    <name type="scientific">Streptomyces gamaensis</name>
    <dbReference type="NCBI Taxonomy" id="1763542"/>
    <lineage>
        <taxon>Bacteria</taxon>
        <taxon>Bacillati</taxon>
        <taxon>Actinomycetota</taxon>
        <taxon>Actinomycetes</taxon>
        <taxon>Kitasatosporales</taxon>
        <taxon>Streptomycetaceae</taxon>
        <taxon>Streptomyces</taxon>
    </lineage>
</organism>
<reference evidence="3" key="1">
    <citation type="journal article" date="2019" name="Int. J. Syst. Evol. Microbiol.">
        <title>The Global Catalogue of Microorganisms (GCM) 10K type strain sequencing project: providing services to taxonomists for standard genome sequencing and annotation.</title>
        <authorList>
            <consortium name="The Broad Institute Genomics Platform"/>
            <consortium name="The Broad Institute Genome Sequencing Center for Infectious Disease"/>
            <person name="Wu L."/>
            <person name="Ma J."/>
        </authorList>
    </citation>
    <scope>NUCLEOTIDE SEQUENCE [LARGE SCALE GENOMIC DNA]</scope>
    <source>
        <strain evidence="3">CGMCC 4.7304</strain>
    </source>
</reference>
<feature type="domain" description="Transcriptional regulator HTH-type FeoC" evidence="1">
    <location>
        <begin position="17"/>
        <end position="69"/>
    </location>
</feature>
<dbReference type="Pfam" id="PF09012">
    <property type="entry name" value="FeoC"/>
    <property type="match status" value="1"/>
</dbReference>
<keyword evidence="3" id="KW-1185">Reference proteome</keyword>
<accession>A0ABW0YW97</accession>